<organism evidence="3 5">
    <name type="scientific">Puccinia graminis f. sp. tritici</name>
    <dbReference type="NCBI Taxonomy" id="56615"/>
    <lineage>
        <taxon>Eukaryota</taxon>
        <taxon>Fungi</taxon>
        <taxon>Dikarya</taxon>
        <taxon>Basidiomycota</taxon>
        <taxon>Pucciniomycotina</taxon>
        <taxon>Pucciniomycetes</taxon>
        <taxon>Pucciniales</taxon>
        <taxon>Pucciniaceae</taxon>
        <taxon>Puccinia</taxon>
    </lineage>
</organism>
<feature type="signal peptide" evidence="1">
    <location>
        <begin position="1"/>
        <end position="17"/>
    </location>
</feature>
<accession>A0A5B0PW67</accession>
<evidence type="ECO:0000313" key="5">
    <source>
        <dbReference type="Proteomes" id="UP000325313"/>
    </source>
</evidence>
<dbReference type="EMBL" id="VSWC01000132">
    <property type="protein sequence ID" value="KAA1079583.1"/>
    <property type="molecule type" value="Genomic_DNA"/>
</dbReference>
<keyword evidence="1" id="KW-0732">Signal</keyword>
<keyword evidence="4" id="KW-1185">Reference proteome</keyword>
<evidence type="ECO:0000313" key="2">
    <source>
        <dbReference type="EMBL" id="KAA1079583.1"/>
    </source>
</evidence>
<sequence>MKLSGILYTVALTLVLSDTSYAPVSKSHVICTHCEKTAGSAIIAPPGQLIKDRCGHTITPGLVCQELRTKKYSECEDCKQHSRANARKSASTPAENCEHKCKEKITYSPETGLPEYTEYIKSRP</sequence>
<comment type="caution">
    <text evidence="3">The sequence shown here is derived from an EMBL/GenBank/DDBJ whole genome shotgun (WGS) entry which is preliminary data.</text>
</comment>
<evidence type="ECO:0000313" key="4">
    <source>
        <dbReference type="Proteomes" id="UP000324748"/>
    </source>
</evidence>
<gene>
    <name evidence="2" type="ORF">PGT21_016741</name>
    <name evidence="3" type="ORF">PGTUg99_012836</name>
</gene>
<name>A0A5B0PW67_PUCGR</name>
<dbReference type="Proteomes" id="UP000324748">
    <property type="component" value="Unassembled WGS sequence"/>
</dbReference>
<feature type="chain" id="PRO_5036366449" evidence="1">
    <location>
        <begin position="18"/>
        <end position="124"/>
    </location>
</feature>
<dbReference type="AlphaFoldDB" id="A0A5B0PW67"/>
<evidence type="ECO:0000256" key="1">
    <source>
        <dbReference type="SAM" id="SignalP"/>
    </source>
</evidence>
<dbReference type="EMBL" id="VDEP01000311">
    <property type="protein sequence ID" value="KAA1105212.1"/>
    <property type="molecule type" value="Genomic_DNA"/>
</dbReference>
<evidence type="ECO:0000313" key="3">
    <source>
        <dbReference type="EMBL" id="KAA1105212.1"/>
    </source>
</evidence>
<protein>
    <submittedName>
        <fullName evidence="3">Uncharacterized protein</fullName>
    </submittedName>
</protein>
<dbReference type="Proteomes" id="UP000325313">
    <property type="component" value="Unassembled WGS sequence"/>
</dbReference>
<proteinExistence type="predicted"/>
<reference evidence="4 5" key="1">
    <citation type="submission" date="2019-05" db="EMBL/GenBank/DDBJ databases">
        <title>Emergence of the Ug99 lineage of the wheat stem rust pathogen through somatic hybridization.</title>
        <authorList>
            <person name="Li F."/>
            <person name="Upadhyaya N.M."/>
            <person name="Sperschneider J."/>
            <person name="Matny O."/>
            <person name="Nguyen-Phuc H."/>
            <person name="Mago R."/>
            <person name="Raley C."/>
            <person name="Miller M.E."/>
            <person name="Silverstein K.A.T."/>
            <person name="Henningsen E."/>
            <person name="Hirsch C.D."/>
            <person name="Visser B."/>
            <person name="Pretorius Z.A."/>
            <person name="Steffenson B.J."/>
            <person name="Schwessinger B."/>
            <person name="Dodds P.N."/>
            <person name="Figueroa M."/>
        </authorList>
    </citation>
    <scope>NUCLEOTIDE SEQUENCE [LARGE SCALE GENOMIC DNA]</scope>
    <source>
        <strain evidence="2">21-0</strain>
        <strain evidence="3 5">Ug99</strain>
    </source>
</reference>
<dbReference type="OrthoDB" id="10270264at2759"/>